<feature type="transmembrane region" description="Helical" evidence="1">
    <location>
        <begin position="35"/>
        <end position="60"/>
    </location>
</feature>
<evidence type="ECO:0000256" key="1">
    <source>
        <dbReference type="SAM" id="Phobius"/>
    </source>
</evidence>
<protein>
    <submittedName>
        <fullName evidence="2">Uncharacterized protein</fullName>
    </submittedName>
</protein>
<reference evidence="3" key="1">
    <citation type="journal article" date="2006" name="Science">
        <title>Ancient noncoding elements conserved in the human genome.</title>
        <authorList>
            <person name="Venkatesh B."/>
            <person name="Kirkness E.F."/>
            <person name="Loh Y.H."/>
            <person name="Halpern A.L."/>
            <person name="Lee A.P."/>
            <person name="Johnson J."/>
            <person name="Dandona N."/>
            <person name="Viswanathan L.D."/>
            <person name="Tay A."/>
            <person name="Venter J.C."/>
            <person name="Strausberg R.L."/>
            <person name="Brenner S."/>
        </authorList>
    </citation>
    <scope>NUCLEOTIDE SEQUENCE [LARGE SCALE GENOMIC DNA]</scope>
</reference>
<accession>A0A4W3IZN9</accession>
<reference evidence="2" key="4">
    <citation type="submission" date="2025-08" db="UniProtKB">
        <authorList>
            <consortium name="Ensembl"/>
        </authorList>
    </citation>
    <scope>IDENTIFICATION</scope>
</reference>
<keyword evidence="1" id="KW-0812">Transmembrane</keyword>
<keyword evidence="3" id="KW-1185">Reference proteome</keyword>
<name>A0A4W3IZN9_CALMI</name>
<dbReference type="InParanoid" id="A0A4W3IZN9"/>
<dbReference type="AlphaFoldDB" id="A0A4W3IZN9"/>
<reference evidence="3" key="3">
    <citation type="journal article" date="2014" name="Nature">
        <title>Elephant shark genome provides unique insights into gnathostome evolution.</title>
        <authorList>
            <consortium name="International Elephant Shark Genome Sequencing Consortium"/>
            <person name="Venkatesh B."/>
            <person name="Lee A.P."/>
            <person name="Ravi V."/>
            <person name="Maurya A.K."/>
            <person name="Lian M.M."/>
            <person name="Swann J.B."/>
            <person name="Ohta Y."/>
            <person name="Flajnik M.F."/>
            <person name="Sutoh Y."/>
            <person name="Kasahara M."/>
            <person name="Hoon S."/>
            <person name="Gangu V."/>
            <person name="Roy S.W."/>
            <person name="Irimia M."/>
            <person name="Korzh V."/>
            <person name="Kondrychyn I."/>
            <person name="Lim Z.W."/>
            <person name="Tay B.H."/>
            <person name="Tohari S."/>
            <person name="Kong K.W."/>
            <person name="Ho S."/>
            <person name="Lorente-Galdos B."/>
            <person name="Quilez J."/>
            <person name="Marques-Bonet T."/>
            <person name="Raney B.J."/>
            <person name="Ingham P.W."/>
            <person name="Tay A."/>
            <person name="Hillier L.W."/>
            <person name="Minx P."/>
            <person name="Boehm T."/>
            <person name="Wilson R.K."/>
            <person name="Brenner S."/>
            <person name="Warren W.C."/>
        </authorList>
    </citation>
    <scope>NUCLEOTIDE SEQUENCE [LARGE SCALE GENOMIC DNA]</scope>
</reference>
<feature type="transmembrane region" description="Helical" evidence="1">
    <location>
        <begin position="6"/>
        <end position="23"/>
    </location>
</feature>
<proteinExistence type="predicted"/>
<organism evidence="2 3">
    <name type="scientific">Callorhinchus milii</name>
    <name type="common">Ghost shark</name>
    <dbReference type="NCBI Taxonomy" id="7868"/>
    <lineage>
        <taxon>Eukaryota</taxon>
        <taxon>Metazoa</taxon>
        <taxon>Chordata</taxon>
        <taxon>Craniata</taxon>
        <taxon>Vertebrata</taxon>
        <taxon>Chondrichthyes</taxon>
        <taxon>Holocephali</taxon>
        <taxon>Chimaeriformes</taxon>
        <taxon>Callorhinchidae</taxon>
        <taxon>Callorhinchus</taxon>
    </lineage>
</organism>
<reference evidence="2" key="5">
    <citation type="submission" date="2025-09" db="UniProtKB">
        <authorList>
            <consortium name="Ensembl"/>
        </authorList>
    </citation>
    <scope>IDENTIFICATION</scope>
</reference>
<evidence type="ECO:0000313" key="2">
    <source>
        <dbReference type="Ensembl" id="ENSCMIP00000035062.1"/>
    </source>
</evidence>
<dbReference type="Proteomes" id="UP000314986">
    <property type="component" value="Unassembled WGS sequence"/>
</dbReference>
<sequence>MTEQVLQIMACFSFYFLQWLTFYKQKGRKAQSSETSILTSTLAGAGGLIVLIATIIALGITMKNRRATQGTYSPSRQEKDGTRVEMWNIIKPPPTERLI</sequence>
<evidence type="ECO:0000313" key="3">
    <source>
        <dbReference type="Proteomes" id="UP000314986"/>
    </source>
</evidence>
<dbReference type="Ensembl" id="ENSCMIT00000035584.1">
    <property type="protein sequence ID" value="ENSCMIP00000035062.1"/>
    <property type="gene ID" value="ENSCMIG00000014862.1"/>
</dbReference>
<reference evidence="3" key="2">
    <citation type="journal article" date="2007" name="PLoS Biol.">
        <title>Survey sequencing and comparative analysis of the elephant shark (Callorhinchus milii) genome.</title>
        <authorList>
            <person name="Venkatesh B."/>
            <person name="Kirkness E.F."/>
            <person name="Loh Y.H."/>
            <person name="Halpern A.L."/>
            <person name="Lee A.P."/>
            <person name="Johnson J."/>
            <person name="Dandona N."/>
            <person name="Viswanathan L.D."/>
            <person name="Tay A."/>
            <person name="Venter J.C."/>
            <person name="Strausberg R.L."/>
            <person name="Brenner S."/>
        </authorList>
    </citation>
    <scope>NUCLEOTIDE SEQUENCE [LARGE SCALE GENOMIC DNA]</scope>
</reference>
<keyword evidence="1" id="KW-1133">Transmembrane helix</keyword>
<dbReference type="GeneTree" id="ENSGT01060000249981"/>
<keyword evidence="1" id="KW-0472">Membrane</keyword>